<name>A0A9N8YM08_9GLOM</name>
<proteinExistence type="predicted"/>
<accession>A0A9N8YM08</accession>
<dbReference type="AlphaFoldDB" id="A0A9N8YM08"/>
<reference evidence="1" key="1">
    <citation type="submission" date="2021-06" db="EMBL/GenBank/DDBJ databases">
        <authorList>
            <person name="Kallberg Y."/>
            <person name="Tangrot J."/>
            <person name="Rosling A."/>
        </authorList>
    </citation>
    <scope>NUCLEOTIDE SEQUENCE</scope>
    <source>
        <strain evidence="1">MT106</strain>
    </source>
</reference>
<comment type="caution">
    <text evidence="1">The sequence shown here is derived from an EMBL/GenBank/DDBJ whole genome shotgun (WGS) entry which is preliminary data.</text>
</comment>
<sequence length="96" mass="11293">MWTVLIGKSRHESSQNIITANPFSIPELVEKVFIRLGDNKVCSLWEKEAIWILLNWEEEFCYEEIRLRRSVSDTIRKNLDIVLSDNFAFDFGEDAI</sequence>
<gene>
    <name evidence="1" type="ORF">AGERDE_LOCUS3</name>
</gene>
<keyword evidence="2" id="KW-1185">Reference proteome</keyword>
<organism evidence="1 2">
    <name type="scientific">Ambispora gerdemannii</name>
    <dbReference type="NCBI Taxonomy" id="144530"/>
    <lineage>
        <taxon>Eukaryota</taxon>
        <taxon>Fungi</taxon>
        <taxon>Fungi incertae sedis</taxon>
        <taxon>Mucoromycota</taxon>
        <taxon>Glomeromycotina</taxon>
        <taxon>Glomeromycetes</taxon>
        <taxon>Archaeosporales</taxon>
        <taxon>Ambisporaceae</taxon>
        <taxon>Ambispora</taxon>
    </lineage>
</organism>
<dbReference type="EMBL" id="CAJVPL010000001">
    <property type="protein sequence ID" value="CAG8433006.1"/>
    <property type="molecule type" value="Genomic_DNA"/>
</dbReference>
<evidence type="ECO:0000313" key="1">
    <source>
        <dbReference type="EMBL" id="CAG8433006.1"/>
    </source>
</evidence>
<protein>
    <submittedName>
        <fullName evidence="1">6308_t:CDS:1</fullName>
    </submittedName>
</protein>
<evidence type="ECO:0000313" key="2">
    <source>
        <dbReference type="Proteomes" id="UP000789831"/>
    </source>
</evidence>
<dbReference type="Proteomes" id="UP000789831">
    <property type="component" value="Unassembled WGS sequence"/>
</dbReference>